<keyword evidence="3" id="KW-1185">Reference proteome</keyword>
<dbReference type="Gene3D" id="1.20.90.10">
    <property type="entry name" value="Phospholipase A2 domain"/>
    <property type="match status" value="1"/>
</dbReference>
<reference evidence="2 3" key="1">
    <citation type="submission" date="2021-04" db="EMBL/GenBank/DDBJ databases">
        <authorList>
            <person name="Bliznina A."/>
        </authorList>
    </citation>
    <scope>NUCLEOTIDE SEQUENCE [LARGE SCALE GENOMIC DNA]</scope>
</reference>
<evidence type="ECO:0000313" key="3">
    <source>
        <dbReference type="Proteomes" id="UP001158576"/>
    </source>
</evidence>
<dbReference type="InterPro" id="IPR036444">
    <property type="entry name" value="PLipase_A2_dom_sf"/>
</dbReference>
<gene>
    <name evidence="2" type="ORF">OKIOD_LOCUS1034</name>
</gene>
<dbReference type="Proteomes" id="UP001158576">
    <property type="component" value="Chromosome PAR"/>
</dbReference>
<accession>A0ABN7RKT7</accession>
<evidence type="ECO:0000259" key="1">
    <source>
        <dbReference type="Pfam" id="PF00068"/>
    </source>
</evidence>
<feature type="domain" description="Phospholipase A2-like central" evidence="1">
    <location>
        <begin position="79"/>
        <end position="176"/>
    </location>
</feature>
<dbReference type="EMBL" id="OU015568">
    <property type="protein sequence ID" value="CAG5080112.1"/>
    <property type="molecule type" value="Genomic_DNA"/>
</dbReference>
<evidence type="ECO:0000313" key="2">
    <source>
        <dbReference type="EMBL" id="CAG5080112.1"/>
    </source>
</evidence>
<proteinExistence type="predicted"/>
<dbReference type="Pfam" id="PF00068">
    <property type="entry name" value="Phospholip_A2_1"/>
    <property type="match status" value="1"/>
</dbReference>
<dbReference type="SUPFAM" id="SSF48619">
    <property type="entry name" value="Phospholipase A2, PLA2"/>
    <property type="match status" value="1"/>
</dbReference>
<organism evidence="2 3">
    <name type="scientific">Oikopleura dioica</name>
    <name type="common">Tunicate</name>
    <dbReference type="NCBI Taxonomy" id="34765"/>
    <lineage>
        <taxon>Eukaryota</taxon>
        <taxon>Metazoa</taxon>
        <taxon>Chordata</taxon>
        <taxon>Tunicata</taxon>
        <taxon>Appendicularia</taxon>
        <taxon>Copelata</taxon>
        <taxon>Oikopleuridae</taxon>
        <taxon>Oikopleura</taxon>
    </lineage>
</organism>
<protein>
    <submittedName>
        <fullName evidence="2">Oidioi.mRNA.OKI2018_I69.PAR.g9476.t1.cds</fullName>
    </submittedName>
</protein>
<name>A0ABN7RKT7_OIKDI</name>
<dbReference type="InterPro" id="IPR016090">
    <property type="entry name" value="PLA2-like_dom"/>
</dbReference>
<sequence>MKLLTATFLAATSAKTVRVNDFRRNFGGDFFQNLVGAQERGYNYGNEDALMGLSAMAVFLDESRIMSRSDQFEMEIQDFLDNFTNYGCYCWIVGPMRGVIGGGQTVDEIDNLCGQLYKCYKCLNLDHGSSPNLFEYSVNFNVDTETGERSLDCQAGPNVDACKCDVMFAEKLAKVNAQCEADQLAGVADSEFCVNETYRTLNGGGSFDPTDNSEAGCLKVNMEGHNAKDQCCGTYPDRLPFDSMSRECCEFTESDGDEVFFSKKIVPFGTCDARGGTVVN</sequence>